<evidence type="ECO:0000313" key="2">
    <source>
        <dbReference type="EMBL" id="KAK1428732.1"/>
    </source>
</evidence>
<evidence type="ECO:0000313" key="3">
    <source>
        <dbReference type="Proteomes" id="UP001229421"/>
    </source>
</evidence>
<name>A0AAD8P1K7_TARER</name>
<evidence type="ECO:0000256" key="1">
    <source>
        <dbReference type="SAM" id="MobiDB-lite"/>
    </source>
</evidence>
<proteinExistence type="predicted"/>
<dbReference type="EMBL" id="JAUHHV010000004">
    <property type="protein sequence ID" value="KAK1428732.1"/>
    <property type="molecule type" value="Genomic_DNA"/>
</dbReference>
<dbReference type="AlphaFoldDB" id="A0AAD8P1K7"/>
<comment type="caution">
    <text evidence="2">The sequence shown here is derived from an EMBL/GenBank/DDBJ whole genome shotgun (WGS) entry which is preliminary data.</text>
</comment>
<dbReference type="Proteomes" id="UP001229421">
    <property type="component" value="Unassembled WGS sequence"/>
</dbReference>
<accession>A0AAD8P1K7</accession>
<gene>
    <name evidence="2" type="ORF">QVD17_17572</name>
</gene>
<protein>
    <submittedName>
        <fullName evidence="2">Uncharacterized protein</fullName>
    </submittedName>
</protein>
<feature type="region of interest" description="Disordered" evidence="1">
    <location>
        <begin position="1"/>
        <end position="26"/>
    </location>
</feature>
<reference evidence="2" key="1">
    <citation type="journal article" date="2023" name="bioRxiv">
        <title>Improved chromosome-level genome assembly for marigold (Tagetes erecta).</title>
        <authorList>
            <person name="Jiang F."/>
            <person name="Yuan L."/>
            <person name="Wang S."/>
            <person name="Wang H."/>
            <person name="Xu D."/>
            <person name="Wang A."/>
            <person name="Fan W."/>
        </authorList>
    </citation>
    <scope>NUCLEOTIDE SEQUENCE</scope>
    <source>
        <strain evidence="2">WSJ</strain>
        <tissue evidence="2">Leaf</tissue>
    </source>
</reference>
<keyword evidence="3" id="KW-1185">Reference proteome</keyword>
<organism evidence="2 3">
    <name type="scientific">Tagetes erecta</name>
    <name type="common">African marigold</name>
    <dbReference type="NCBI Taxonomy" id="13708"/>
    <lineage>
        <taxon>Eukaryota</taxon>
        <taxon>Viridiplantae</taxon>
        <taxon>Streptophyta</taxon>
        <taxon>Embryophyta</taxon>
        <taxon>Tracheophyta</taxon>
        <taxon>Spermatophyta</taxon>
        <taxon>Magnoliopsida</taxon>
        <taxon>eudicotyledons</taxon>
        <taxon>Gunneridae</taxon>
        <taxon>Pentapetalae</taxon>
        <taxon>asterids</taxon>
        <taxon>campanulids</taxon>
        <taxon>Asterales</taxon>
        <taxon>Asteraceae</taxon>
        <taxon>Asteroideae</taxon>
        <taxon>Heliantheae alliance</taxon>
        <taxon>Tageteae</taxon>
        <taxon>Tagetes</taxon>
    </lineage>
</organism>
<sequence length="81" mass="8995">MVCNGKNSKKFGDDSDNDDDDSAARRRKKLKDISKLKARALRFDYLEARPMGLMTDKETGSMLGPVTSGKNVVTSKMIINI</sequence>